<name>A0A9W7FJA1_9STRA</name>
<gene>
    <name evidence="1" type="ORF">TrLO_g1896</name>
</gene>
<evidence type="ECO:0000313" key="2">
    <source>
        <dbReference type="Proteomes" id="UP001165122"/>
    </source>
</evidence>
<keyword evidence="2" id="KW-1185">Reference proteome</keyword>
<evidence type="ECO:0000313" key="1">
    <source>
        <dbReference type="EMBL" id="GMI13096.1"/>
    </source>
</evidence>
<dbReference type="Proteomes" id="UP001165122">
    <property type="component" value="Unassembled WGS sequence"/>
</dbReference>
<reference evidence="2" key="1">
    <citation type="journal article" date="2023" name="Commun. Biol.">
        <title>Genome analysis of Parmales, the sister group of diatoms, reveals the evolutionary specialization of diatoms from phago-mixotrophs to photoautotrophs.</title>
        <authorList>
            <person name="Ban H."/>
            <person name="Sato S."/>
            <person name="Yoshikawa S."/>
            <person name="Yamada K."/>
            <person name="Nakamura Y."/>
            <person name="Ichinomiya M."/>
            <person name="Sato N."/>
            <person name="Blanc-Mathieu R."/>
            <person name="Endo H."/>
            <person name="Kuwata A."/>
            <person name="Ogata H."/>
        </authorList>
    </citation>
    <scope>NUCLEOTIDE SEQUENCE [LARGE SCALE GENOMIC DNA]</scope>
    <source>
        <strain evidence="2">NIES 3700</strain>
    </source>
</reference>
<dbReference type="EMBL" id="BRXW01000186">
    <property type="protein sequence ID" value="GMI13096.1"/>
    <property type="molecule type" value="Genomic_DNA"/>
</dbReference>
<dbReference type="AlphaFoldDB" id="A0A9W7FJA1"/>
<organism evidence="1 2">
    <name type="scientific">Triparma laevis f. longispina</name>
    <dbReference type="NCBI Taxonomy" id="1714387"/>
    <lineage>
        <taxon>Eukaryota</taxon>
        <taxon>Sar</taxon>
        <taxon>Stramenopiles</taxon>
        <taxon>Ochrophyta</taxon>
        <taxon>Bolidophyceae</taxon>
        <taxon>Parmales</taxon>
        <taxon>Triparmaceae</taxon>
        <taxon>Triparma</taxon>
    </lineage>
</organism>
<proteinExistence type="predicted"/>
<protein>
    <submittedName>
        <fullName evidence="1">Uncharacterized protein</fullName>
    </submittedName>
</protein>
<comment type="caution">
    <text evidence="1">The sequence shown here is derived from an EMBL/GenBank/DDBJ whole genome shotgun (WGS) entry which is preliminary data.</text>
</comment>
<accession>A0A9W7FJA1</accession>
<sequence length="134" mass="14855">MLFSSFRLLGWCFAFKLGLKLREAAAKLPAKELSEFLCQTLLVGGTTAMGPMFFFSFEAVSCFVKMNYITGNESSSCEMTAISGTFLSLYVSFFTTMSIVSNTSDLETMSRRQRSVRAISSREMQNGMVLGVLL</sequence>